<comment type="similarity">
    <text evidence="2">Belongs to the nitronate monooxygenase family. NMO class I subfamily.</text>
</comment>
<keyword evidence="7" id="KW-0560">Oxidoreductase</keyword>
<gene>
    <name evidence="12" type="ORF">V757_03705</name>
</gene>
<protein>
    <recommendedName>
        <fullName evidence="11">Nitronate monooxygenase</fullName>
    </recommendedName>
    <alternativeName>
        <fullName evidence="9">Propionate 3-nitronate monooxygenase</fullName>
    </alternativeName>
</protein>
<keyword evidence="3" id="KW-0216">Detoxification</keyword>
<dbReference type="EMBL" id="AYSV01000063">
    <property type="protein sequence ID" value="ETD72521.1"/>
    <property type="molecule type" value="Genomic_DNA"/>
</dbReference>
<evidence type="ECO:0000256" key="10">
    <source>
        <dbReference type="ARBA" id="ARBA00049401"/>
    </source>
</evidence>
<dbReference type="PANTHER" id="PTHR42747:SF3">
    <property type="entry name" value="NITRONATE MONOOXYGENASE-RELATED"/>
    <property type="match status" value="1"/>
</dbReference>
<evidence type="ECO:0000256" key="11">
    <source>
        <dbReference type="ARBA" id="ARBA00067136"/>
    </source>
</evidence>
<evidence type="ECO:0000313" key="12">
    <source>
        <dbReference type="EMBL" id="ETD72521.1"/>
    </source>
</evidence>
<dbReference type="Proteomes" id="UP000018766">
    <property type="component" value="Unassembled WGS sequence"/>
</dbReference>
<evidence type="ECO:0000313" key="13">
    <source>
        <dbReference type="Proteomes" id="UP000018766"/>
    </source>
</evidence>
<name>V8G8W0_9BURK</name>
<keyword evidence="5" id="KW-0288">FMN</keyword>
<dbReference type="RefSeq" id="WP_023950051.1">
    <property type="nucleotide sequence ID" value="NZ_AYSV01000063.1"/>
</dbReference>
<dbReference type="OrthoDB" id="9778912at2"/>
<dbReference type="PATRIC" id="fig|1414851.3.peg.739"/>
<keyword evidence="12" id="KW-0223">Dioxygenase</keyword>
<evidence type="ECO:0000256" key="6">
    <source>
        <dbReference type="ARBA" id="ARBA00022741"/>
    </source>
</evidence>
<dbReference type="Pfam" id="PF03060">
    <property type="entry name" value="NMO"/>
    <property type="match status" value="1"/>
</dbReference>
<keyword evidence="13" id="KW-1185">Reference proteome</keyword>
<comment type="caution">
    <text evidence="12">The sequence shown here is derived from an EMBL/GenBank/DDBJ whole genome shotgun (WGS) entry which is preliminary data.</text>
</comment>
<evidence type="ECO:0000256" key="5">
    <source>
        <dbReference type="ARBA" id="ARBA00022643"/>
    </source>
</evidence>
<dbReference type="CDD" id="cd04730">
    <property type="entry name" value="NPD_like"/>
    <property type="match status" value="1"/>
</dbReference>
<dbReference type="AlphaFoldDB" id="V8G8W0"/>
<comment type="catalytic activity">
    <reaction evidence="10">
        <text>3 propionate 3-nitronate + 3 O2 + H2O = 3 3-oxopropanoate + 2 nitrate + nitrite + H2O2 + 3 H(+)</text>
        <dbReference type="Rhea" id="RHEA:57332"/>
        <dbReference type="ChEBI" id="CHEBI:15377"/>
        <dbReference type="ChEBI" id="CHEBI:15378"/>
        <dbReference type="ChEBI" id="CHEBI:15379"/>
        <dbReference type="ChEBI" id="CHEBI:16240"/>
        <dbReference type="ChEBI" id="CHEBI:16301"/>
        <dbReference type="ChEBI" id="CHEBI:17632"/>
        <dbReference type="ChEBI" id="CHEBI:33190"/>
        <dbReference type="ChEBI" id="CHEBI:136067"/>
    </reaction>
</comment>
<dbReference type="GO" id="GO:0000166">
    <property type="term" value="F:nucleotide binding"/>
    <property type="evidence" value="ECO:0007669"/>
    <property type="project" value="UniProtKB-KW"/>
</dbReference>
<reference evidence="12 13" key="1">
    <citation type="submission" date="2013-11" db="EMBL/GenBank/DDBJ databases">
        <title>Genomic analysis of Pelistega sp. HM-7.</title>
        <authorList>
            <person name="Kumbhare S.V."/>
            <person name="Shetty S.A."/>
            <person name="Sharma O."/>
            <person name="Dhotre D.P."/>
        </authorList>
    </citation>
    <scope>NUCLEOTIDE SEQUENCE [LARGE SCALE GENOMIC DNA]</scope>
    <source>
        <strain evidence="12 13">HM-7</strain>
    </source>
</reference>
<keyword evidence="8" id="KW-0503">Monooxygenase</keyword>
<dbReference type="GO" id="GO:0051213">
    <property type="term" value="F:dioxygenase activity"/>
    <property type="evidence" value="ECO:0007669"/>
    <property type="project" value="UniProtKB-KW"/>
</dbReference>
<dbReference type="FunFam" id="3.20.20.70:FF:000154">
    <property type="entry name" value="Probable nitronate monooxygenase"/>
    <property type="match status" value="1"/>
</dbReference>
<dbReference type="GO" id="GO:0018580">
    <property type="term" value="F:nitronate monooxygenase activity"/>
    <property type="evidence" value="ECO:0007669"/>
    <property type="project" value="InterPro"/>
</dbReference>
<comment type="cofactor">
    <cofactor evidence="1">
        <name>FMN</name>
        <dbReference type="ChEBI" id="CHEBI:58210"/>
    </cofactor>
</comment>
<organism evidence="12 13">
    <name type="scientific">Pelistega indica</name>
    <dbReference type="NCBI Taxonomy" id="1414851"/>
    <lineage>
        <taxon>Bacteria</taxon>
        <taxon>Pseudomonadati</taxon>
        <taxon>Pseudomonadota</taxon>
        <taxon>Betaproteobacteria</taxon>
        <taxon>Burkholderiales</taxon>
        <taxon>Alcaligenaceae</taxon>
        <taxon>Pelistega</taxon>
    </lineage>
</organism>
<dbReference type="InterPro" id="IPR013785">
    <property type="entry name" value="Aldolase_TIM"/>
</dbReference>
<evidence type="ECO:0000256" key="3">
    <source>
        <dbReference type="ARBA" id="ARBA00022575"/>
    </source>
</evidence>
<accession>V8G8W0</accession>
<dbReference type="Gene3D" id="3.20.20.70">
    <property type="entry name" value="Aldolase class I"/>
    <property type="match status" value="1"/>
</dbReference>
<proteinExistence type="inferred from homology"/>
<evidence type="ECO:0000256" key="9">
    <source>
        <dbReference type="ARBA" id="ARBA00031155"/>
    </source>
</evidence>
<sequence length="337" mass="35929">MDIIQAPMAGAQDADLTIAVSKAGGIGSLPAAMLSTEKLATELERINSSLDGQHYNVNFFAHTSPDYSVTQISQWHAFLKPYLEEFGLSTQDIPTGVGRMPFNQEGLALIQEFRPPIVSFHFGLPDDSLLATIKKTGAEIWSSATTVAEAKYLESKGVTRIIAQGLEAGGHRGMFLSQDLSEQLGLFSLLPQIVEAVKCPVIAAGGIADAKGVNAARQLGASAVQVGTAFLLADEAKISAAHKQALQSEQAHHTVITNILSGRYARGIINRIMRENGLIHPDVLPFPGASLAIGMLKAHAEVKHCYDFSSFWAGQSALLAKSGSAAEILQRLKKGDD</sequence>
<evidence type="ECO:0000256" key="1">
    <source>
        <dbReference type="ARBA" id="ARBA00001917"/>
    </source>
</evidence>
<evidence type="ECO:0000256" key="2">
    <source>
        <dbReference type="ARBA" id="ARBA00009881"/>
    </source>
</evidence>
<dbReference type="GO" id="GO:0009636">
    <property type="term" value="P:response to toxic substance"/>
    <property type="evidence" value="ECO:0007669"/>
    <property type="project" value="UniProtKB-KW"/>
</dbReference>
<dbReference type="SUPFAM" id="SSF51412">
    <property type="entry name" value="Inosine monophosphate dehydrogenase (IMPDH)"/>
    <property type="match status" value="1"/>
</dbReference>
<dbReference type="InterPro" id="IPR004136">
    <property type="entry name" value="NMO"/>
</dbReference>
<dbReference type="PANTHER" id="PTHR42747">
    <property type="entry name" value="NITRONATE MONOOXYGENASE-RELATED"/>
    <property type="match status" value="1"/>
</dbReference>
<evidence type="ECO:0000256" key="7">
    <source>
        <dbReference type="ARBA" id="ARBA00023002"/>
    </source>
</evidence>
<evidence type="ECO:0000256" key="8">
    <source>
        <dbReference type="ARBA" id="ARBA00023033"/>
    </source>
</evidence>
<keyword evidence="4" id="KW-0285">Flavoprotein</keyword>
<evidence type="ECO:0000256" key="4">
    <source>
        <dbReference type="ARBA" id="ARBA00022630"/>
    </source>
</evidence>
<keyword evidence="6" id="KW-0547">Nucleotide-binding</keyword>